<organism evidence="2 3">
    <name type="scientific">Enterocloster lavalensis</name>
    <dbReference type="NCBI Taxonomy" id="460384"/>
    <lineage>
        <taxon>Bacteria</taxon>
        <taxon>Bacillati</taxon>
        <taxon>Bacillota</taxon>
        <taxon>Clostridia</taxon>
        <taxon>Lachnospirales</taxon>
        <taxon>Lachnospiraceae</taxon>
        <taxon>Enterocloster</taxon>
    </lineage>
</organism>
<evidence type="ECO:0000313" key="3">
    <source>
        <dbReference type="Proteomes" id="UP000198508"/>
    </source>
</evidence>
<keyword evidence="3" id="KW-1185">Reference proteome</keyword>
<proteinExistence type="predicted"/>
<evidence type="ECO:0000256" key="1">
    <source>
        <dbReference type="SAM" id="MobiDB-lite"/>
    </source>
</evidence>
<name>A0A1I0IVT3_9FIRM</name>
<dbReference type="STRING" id="460384.SAMN05216313_12437"/>
<dbReference type="Proteomes" id="UP000198508">
    <property type="component" value="Unassembled WGS sequence"/>
</dbReference>
<sequence length="81" mass="9190">MKIMNRPVGHRRFDRGNITVGRLADVQSRPVFIERRRGNVARESGVDGEARPHSPGIPVESQDELHYNDTINGTSEHLQKM</sequence>
<evidence type="ECO:0000313" key="2">
    <source>
        <dbReference type="EMBL" id="SEU01392.1"/>
    </source>
</evidence>
<gene>
    <name evidence="2" type="ORF">SAMN05216313_12437</name>
</gene>
<dbReference type="EMBL" id="FOIM01000024">
    <property type="protein sequence ID" value="SEU01392.1"/>
    <property type="molecule type" value="Genomic_DNA"/>
</dbReference>
<accession>A0A1I0IVT3</accession>
<protein>
    <submittedName>
        <fullName evidence="2">Uncharacterized protein</fullName>
    </submittedName>
</protein>
<feature type="region of interest" description="Disordered" evidence="1">
    <location>
        <begin position="40"/>
        <end position="61"/>
    </location>
</feature>
<reference evidence="3" key="1">
    <citation type="submission" date="2016-10" db="EMBL/GenBank/DDBJ databases">
        <authorList>
            <person name="Varghese N."/>
            <person name="Submissions S."/>
        </authorList>
    </citation>
    <scope>NUCLEOTIDE SEQUENCE [LARGE SCALE GENOMIC DNA]</scope>
    <source>
        <strain evidence="3">NLAE-zl-G277</strain>
    </source>
</reference>
<dbReference type="AlphaFoldDB" id="A0A1I0IVT3"/>